<feature type="region of interest" description="Disordered" evidence="1">
    <location>
        <begin position="532"/>
        <end position="554"/>
    </location>
</feature>
<sequence>MANSNGNNNTILPCHVASMTTNSTFGMNEFINRAETMREHQTMTTAAAPDWWQFWNRDGSGARRCNINDPANEIDDVTQKANSRRATDSPPSRPPTPRLAGNETMTFGDVDTKAVNEMLSKELATLSFNDRNAINEEVHGVRNLAAEETPEMLRKSLMAFQCQLEKFHPKPAYDQAVFLFQSQWIMYDPTLRLRCLRTERFNVTAAVLRFVKYLDLLLEYYGSEALLRPIRMSDLGKEETELLRSGEYQLLPFRDRSGRRVISCVGNVGLKFTLYARMKFFIYLWWVAADDVETQQRGVISLFWPENHSLFPDKREAQEAQRVFAAIPTRIAAYHQCLPDTAFFRFTRAVVILSVDVESRTRLKFHYNDDIETNYQLMTYGIPVDLIPRTGTGKIKLKNHQQWIRTRKVIEETKEDDPVECPGINDVLFRFGKSYLSHPGNATFRELIEANFDEHNETTNTDTKMAVTWRIVEDIESRKGRFLVWDQRGWWKVTTDRAHIRSKVAVSLKEHKKRVQAKKNVHCTLSSTYQFERQDGGKRKRAEDGSEPSKSFCA</sequence>
<dbReference type="EMBL" id="JAGRRH010000001">
    <property type="protein sequence ID" value="KAG7373939.1"/>
    <property type="molecule type" value="Genomic_DNA"/>
</dbReference>
<dbReference type="Pfam" id="PF20710">
    <property type="entry name" value="DUF6824"/>
    <property type="match status" value="1"/>
</dbReference>
<reference evidence="3" key="1">
    <citation type="journal article" date="2021" name="Sci. Rep.">
        <title>Diploid genomic architecture of Nitzschia inconspicua, an elite biomass production diatom.</title>
        <authorList>
            <person name="Oliver A."/>
            <person name="Podell S."/>
            <person name="Pinowska A."/>
            <person name="Traller J.C."/>
            <person name="Smith S.R."/>
            <person name="McClure R."/>
            <person name="Beliaev A."/>
            <person name="Bohutskyi P."/>
            <person name="Hill E.A."/>
            <person name="Rabines A."/>
            <person name="Zheng H."/>
            <person name="Allen L.Z."/>
            <person name="Kuo A."/>
            <person name="Grigoriev I.V."/>
            <person name="Allen A.E."/>
            <person name="Hazlebeck D."/>
            <person name="Allen E.E."/>
        </authorList>
    </citation>
    <scope>NUCLEOTIDE SEQUENCE</scope>
    <source>
        <strain evidence="3">Hildebrandi</strain>
    </source>
</reference>
<gene>
    <name evidence="3" type="ORF">IV203_013034</name>
</gene>
<evidence type="ECO:0000313" key="4">
    <source>
        <dbReference type="Proteomes" id="UP000693970"/>
    </source>
</evidence>
<reference evidence="3" key="2">
    <citation type="submission" date="2021-04" db="EMBL/GenBank/DDBJ databases">
        <authorList>
            <person name="Podell S."/>
        </authorList>
    </citation>
    <scope>NUCLEOTIDE SEQUENCE</scope>
    <source>
        <strain evidence="3">Hildebrandi</strain>
    </source>
</reference>
<dbReference type="Proteomes" id="UP000693970">
    <property type="component" value="Unassembled WGS sequence"/>
</dbReference>
<feature type="domain" description="DUF6824" evidence="2">
    <location>
        <begin position="426"/>
        <end position="510"/>
    </location>
</feature>
<proteinExistence type="predicted"/>
<accession>A0A9K3M4D3</accession>
<protein>
    <recommendedName>
        <fullName evidence="2">DUF6824 domain-containing protein</fullName>
    </recommendedName>
</protein>
<dbReference type="InterPro" id="IPR049227">
    <property type="entry name" value="DUF6824"/>
</dbReference>
<evidence type="ECO:0000313" key="3">
    <source>
        <dbReference type="EMBL" id="KAG7373939.1"/>
    </source>
</evidence>
<evidence type="ECO:0000259" key="2">
    <source>
        <dbReference type="Pfam" id="PF20710"/>
    </source>
</evidence>
<feature type="region of interest" description="Disordered" evidence="1">
    <location>
        <begin position="63"/>
        <end position="104"/>
    </location>
</feature>
<keyword evidence="4" id="KW-1185">Reference proteome</keyword>
<comment type="caution">
    <text evidence="3">The sequence shown here is derived from an EMBL/GenBank/DDBJ whole genome shotgun (WGS) entry which is preliminary data.</text>
</comment>
<dbReference type="OrthoDB" id="75724at2759"/>
<name>A0A9K3M4D3_9STRA</name>
<feature type="compositionally biased region" description="Basic and acidic residues" evidence="1">
    <location>
        <begin position="532"/>
        <end position="544"/>
    </location>
</feature>
<dbReference type="AlphaFoldDB" id="A0A9K3M4D3"/>
<evidence type="ECO:0000256" key="1">
    <source>
        <dbReference type="SAM" id="MobiDB-lite"/>
    </source>
</evidence>
<organism evidence="3 4">
    <name type="scientific">Nitzschia inconspicua</name>
    <dbReference type="NCBI Taxonomy" id="303405"/>
    <lineage>
        <taxon>Eukaryota</taxon>
        <taxon>Sar</taxon>
        <taxon>Stramenopiles</taxon>
        <taxon>Ochrophyta</taxon>
        <taxon>Bacillariophyta</taxon>
        <taxon>Bacillariophyceae</taxon>
        <taxon>Bacillariophycidae</taxon>
        <taxon>Bacillariales</taxon>
        <taxon>Bacillariaceae</taxon>
        <taxon>Nitzschia</taxon>
    </lineage>
</organism>